<evidence type="ECO:0000256" key="1">
    <source>
        <dbReference type="SAM" id="Phobius"/>
    </source>
</evidence>
<comment type="caution">
    <text evidence="2">The sequence shown here is derived from an EMBL/GenBank/DDBJ whole genome shotgun (WGS) entry which is preliminary data.</text>
</comment>
<reference evidence="2 3" key="1">
    <citation type="submission" date="2018-07" db="EMBL/GenBank/DDBJ databases">
        <title>Genome assembly of strain KB82.</title>
        <authorList>
            <person name="Kukolya J."/>
            <person name="Horvath B."/>
            <person name="Nagy I."/>
            <person name="Toth A."/>
        </authorList>
    </citation>
    <scope>NUCLEOTIDE SEQUENCE [LARGE SCALE GENOMIC DNA]</scope>
    <source>
        <strain evidence="2 3">Kb82</strain>
    </source>
</reference>
<accession>A0ABR9TDR7</accession>
<gene>
    <name evidence="2" type="ORF">C4F50_01010</name>
</gene>
<evidence type="ECO:0000313" key="3">
    <source>
        <dbReference type="Proteomes" id="UP000640614"/>
    </source>
</evidence>
<name>A0ABR9TDR7_9FLAO</name>
<keyword evidence="1" id="KW-0472">Membrane</keyword>
<evidence type="ECO:0000313" key="2">
    <source>
        <dbReference type="EMBL" id="MBE8723508.1"/>
    </source>
</evidence>
<feature type="transmembrane region" description="Helical" evidence="1">
    <location>
        <begin position="6"/>
        <end position="29"/>
    </location>
</feature>
<protein>
    <submittedName>
        <fullName evidence="2">Uncharacterized protein</fullName>
    </submittedName>
</protein>
<dbReference type="Proteomes" id="UP000640614">
    <property type="component" value="Unassembled WGS sequence"/>
</dbReference>
<keyword evidence="3" id="KW-1185">Reference proteome</keyword>
<organism evidence="2 3">
    <name type="scientific">Flavobacterium hungaricum</name>
    <dbReference type="NCBI Taxonomy" id="2082725"/>
    <lineage>
        <taxon>Bacteria</taxon>
        <taxon>Pseudomonadati</taxon>
        <taxon>Bacteroidota</taxon>
        <taxon>Flavobacteriia</taxon>
        <taxon>Flavobacteriales</taxon>
        <taxon>Flavobacteriaceae</taxon>
        <taxon>Flavobacterium</taxon>
    </lineage>
</organism>
<feature type="transmembrane region" description="Helical" evidence="1">
    <location>
        <begin position="73"/>
        <end position="93"/>
    </location>
</feature>
<sequence>MKSSLAYVFHFLYWCWFIFFFFFVLDEIFALSEALIGEGKIFMIVITFVLFFVGLFLYLFSLTFESENQMHKHVRAGSLVLCVILIVVFFIVFKNNSELRVRY</sequence>
<keyword evidence="1" id="KW-0812">Transmembrane</keyword>
<keyword evidence="1" id="KW-1133">Transmembrane helix</keyword>
<feature type="transmembrane region" description="Helical" evidence="1">
    <location>
        <begin position="41"/>
        <end position="61"/>
    </location>
</feature>
<dbReference type="EMBL" id="PRDM01000001">
    <property type="protein sequence ID" value="MBE8723508.1"/>
    <property type="molecule type" value="Genomic_DNA"/>
</dbReference>
<proteinExistence type="predicted"/>